<sequence>MLTDDLIGEKISSMEVDAVLLSHPDIAQAVAFGVPDAKYGEETATGKILRRLAAEHFISQGLRNRHKIRRKKHVMLMLLCRPCSCSCSFAPVLMEPNTVFATNIGY</sequence>
<keyword evidence="1" id="KW-0436">Ligase</keyword>
<keyword evidence="2" id="KW-1185">Reference proteome</keyword>
<organism evidence="1 2">
    <name type="scientific">Mucuna pruriens</name>
    <name type="common">Velvet bean</name>
    <name type="synonym">Dolichos pruriens</name>
    <dbReference type="NCBI Taxonomy" id="157652"/>
    <lineage>
        <taxon>Eukaryota</taxon>
        <taxon>Viridiplantae</taxon>
        <taxon>Streptophyta</taxon>
        <taxon>Embryophyta</taxon>
        <taxon>Tracheophyta</taxon>
        <taxon>Spermatophyta</taxon>
        <taxon>Magnoliopsida</taxon>
        <taxon>eudicotyledons</taxon>
        <taxon>Gunneridae</taxon>
        <taxon>Pentapetalae</taxon>
        <taxon>rosids</taxon>
        <taxon>fabids</taxon>
        <taxon>Fabales</taxon>
        <taxon>Fabaceae</taxon>
        <taxon>Papilionoideae</taxon>
        <taxon>50 kb inversion clade</taxon>
        <taxon>NPAAA clade</taxon>
        <taxon>indigoferoid/millettioid clade</taxon>
        <taxon>Phaseoleae</taxon>
        <taxon>Mucuna</taxon>
    </lineage>
</organism>
<dbReference type="GO" id="GO:0016874">
    <property type="term" value="F:ligase activity"/>
    <property type="evidence" value="ECO:0007669"/>
    <property type="project" value="UniProtKB-KW"/>
</dbReference>
<dbReference type="EMBL" id="QJKJ01002352">
    <property type="protein sequence ID" value="RDY03223.1"/>
    <property type="molecule type" value="Genomic_DNA"/>
</dbReference>
<protein>
    <submittedName>
        <fullName evidence="1">Oxalate--CoA ligase</fullName>
    </submittedName>
</protein>
<dbReference type="STRING" id="157652.A0A371HK97"/>
<dbReference type="Proteomes" id="UP000257109">
    <property type="component" value="Unassembled WGS sequence"/>
</dbReference>
<comment type="caution">
    <text evidence="1">The sequence shown here is derived from an EMBL/GenBank/DDBJ whole genome shotgun (WGS) entry which is preliminary data.</text>
</comment>
<dbReference type="Gene3D" id="3.30.300.30">
    <property type="match status" value="1"/>
</dbReference>
<dbReference type="InterPro" id="IPR045851">
    <property type="entry name" value="AMP-bd_C_sf"/>
</dbReference>
<dbReference type="AlphaFoldDB" id="A0A371HK97"/>
<evidence type="ECO:0000313" key="2">
    <source>
        <dbReference type="Proteomes" id="UP000257109"/>
    </source>
</evidence>
<accession>A0A371HK97</accession>
<dbReference type="SUPFAM" id="SSF56801">
    <property type="entry name" value="Acetyl-CoA synthetase-like"/>
    <property type="match status" value="1"/>
</dbReference>
<dbReference type="OrthoDB" id="3633556at2759"/>
<feature type="non-terminal residue" evidence="1">
    <location>
        <position position="1"/>
    </location>
</feature>
<proteinExistence type="predicted"/>
<evidence type="ECO:0000313" key="1">
    <source>
        <dbReference type="EMBL" id="RDY03223.1"/>
    </source>
</evidence>
<name>A0A371HK97_MUCPR</name>
<gene>
    <name evidence="1" type="primary">AAE3</name>
    <name evidence="1" type="ORF">CR513_13218</name>
</gene>
<reference evidence="1" key="1">
    <citation type="submission" date="2018-05" db="EMBL/GenBank/DDBJ databases">
        <title>Draft genome of Mucuna pruriens seed.</title>
        <authorList>
            <person name="Nnadi N.E."/>
            <person name="Vos R."/>
            <person name="Hasami M.H."/>
            <person name="Devisetty U.K."/>
            <person name="Aguiy J.C."/>
        </authorList>
    </citation>
    <scope>NUCLEOTIDE SEQUENCE [LARGE SCALE GENOMIC DNA]</scope>
    <source>
        <strain evidence="1">JCA_2017</strain>
    </source>
</reference>